<protein>
    <submittedName>
        <fullName evidence="2">Uncharacterized protein</fullName>
    </submittedName>
</protein>
<proteinExistence type="predicted"/>
<dbReference type="PANTHER" id="PTHR48100:SF1">
    <property type="entry name" value="HISTIDINE PHOSPHATASE FAMILY PROTEIN-RELATED"/>
    <property type="match status" value="1"/>
</dbReference>
<gene>
    <name evidence="2" type="ORF">SNEC2469_LOCUS14469</name>
</gene>
<dbReference type="GO" id="GO:0005737">
    <property type="term" value="C:cytoplasm"/>
    <property type="evidence" value="ECO:0007669"/>
    <property type="project" value="TreeGrafter"/>
</dbReference>
<feature type="compositionally biased region" description="Basic and acidic residues" evidence="1">
    <location>
        <begin position="83"/>
        <end position="97"/>
    </location>
</feature>
<sequence length="330" mass="36418">MCQALYVYLVRHAESKNNSRELHDLRSSVNLPTTPSASTTARAFGRGGESVAADVFAKIDEEDDKTGQQMAEQSVSLLSSPRPSREPDPGLTDRGKSQAEAVARLLRTIRDDPKTEPRLQPRLLFTSGFLRALETCYPIAESLQTAPELHSDLHEEGGVFEGPRRGVRRESYPMHHGLNAQRMCEVLPSLKVTESVPEQGWWPGGVEQPAAATDRAHRCAEWLWKLAEEQGAEESRSSESPGAVVCVTHGLFMDRLLKALAGLDPHLGSVLFMSFNCAYWLVQLRLNHDEHTPRIAVMAACNVVDHVPMSIRTGHSMCGISHCQPSYATS</sequence>
<evidence type="ECO:0000313" key="3">
    <source>
        <dbReference type="Proteomes" id="UP000601435"/>
    </source>
</evidence>
<dbReference type="EMBL" id="CAJNJA010023186">
    <property type="protein sequence ID" value="CAE7507167.1"/>
    <property type="molecule type" value="Genomic_DNA"/>
</dbReference>
<dbReference type="OrthoDB" id="411883at2759"/>
<dbReference type="AlphaFoldDB" id="A0A812SWY0"/>
<evidence type="ECO:0000313" key="2">
    <source>
        <dbReference type="EMBL" id="CAE7507167.1"/>
    </source>
</evidence>
<reference evidence="2" key="1">
    <citation type="submission" date="2021-02" db="EMBL/GenBank/DDBJ databases">
        <authorList>
            <person name="Dougan E. K."/>
            <person name="Rhodes N."/>
            <person name="Thang M."/>
            <person name="Chan C."/>
        </authorList>
    </citation>
    <scope>NUCLEOTIDE SEQUENCE</scope>
</reference>
<dbReference type="SUPFAM" id="SSF53254">
    <property type="entry name" value="Phosphoglycerate mutase-like"/>
    <property type="match status" value="1"/>
</dbReference>
<dbReference type="CDD" id="cd07067">
    <property type="entry name" value="HP_PGM_like"/>
    <property type="match status" value="1"/>
</dbReference>
<dbReference type="InterPro" id="IPR029033">
    <property type="entry name" value="His_PPase_superfam"/>
</dbReference>
<organism evidence="2 3">
    <name type="scientific">Symbiodinium necroappetens</name>
    <dbReference type="NCBI Taxonomy" id="1628268"/>
    <lineage>
        <taxon>Eukaryota</taxon>
        <taxon>Sar</taxon>
        <taxon>Alveolata</taxon>
        <taxon>Dinophyceae</taxon>
        <taxon>Suessiales</taxon>
        <taxon>Symbiodiniaceae</taxon>
        <taxon>Symbiodinium</taxon>
    </lineage>
</organism>
<dbReference type="Gene3D" id="3.40.50.1240">
    <property type="entry name" value="Phosphoglycerate mutase-like"/>
    <property type="match status" value="1"/>
</dbReference>
<feature type="compositionally biased region" description="Low complexity" evidence="1">
    <location>
        <begin position="32"/>
        <end position="41"/>
    </location>
</feature>
<keyword evidence="3" id="KW-1185">Reference proteome</keyword>
<dbReference type="Pfam" id="PF00300">
    <property type="entry name" value="His_Phos_1"/>
    <property type="match status" value="1"/>
</dbReference>
<feature type="region of interest" description="Disordered" evidence="1">
    <location>
        <begin position="62"/>
        <end position="97"/>
    </location>
</feature>
<dbReference type="InterPro" id="IPR050275">
    <property type="entry name" value="PGM_Phosphatase"/>
</dbReference>
<accession>A0A812SWY0</accession>
<dbReference type="SMART" id="SM00855">
    <property type="entry name" value="PGAM"/>
    <property type="match status" value="1"/>
</dbReference>
<dbReference type="PANTHER" id="PTHR48100">
    <property type="entry name" value="BROAD-SPECIFICITY PHOSPHATASE YOR283W-RELATED"/>
    <property type="match status" value="1"/>
</dbReference>
<evidence type="ECO:0000256" key="1">
    <source>
        <dbReference type="SAM" id="MobiDB-lite"/>
    </source>
</evidence>
<dbReference type="Proteomes" id="UP000601435">
    <property type="component" value="Unassembled WGS sequence"/>
</dbReference>
<name>A0A812SWY0_9DINO</name>
<comment type="caution">
    <text evidence="2">The sequence shown here is derived from an EMBL/GenBank/DDBJ whole genome shotgun (WGS) entry which is preliminary data.</text>
</comment>
<dbReference type="GO" id="GO:0016791">
    <property type="term" value="F:phosphatase activity"/>
    <property type="evidence" value="ECO:0007669"/>
    <property type="project" value="TreeGrafter"/>
</dbReference>
<dbReference type="InterPro" id="IPR013078">
    <property type="entry name" value="His_Pase_superF_clade-1"/>
</dbReference>
<feature type="region of interest" description="Disordered" evidence="1">
    <location>
        <begin position="18"/>
        <end position="45"/>
    </location>
</feature>